<feature type="transmembrane region" description="Helical" evidence="1">
    <location>
        <begin position="26"/>
        <end position="48"/>
    </location>
</feature>
<reference evidence="2 3" key="1">
    <citation type="journal article" date="2015" name="Nature">
        <title>rRNA introns, odd ribosomes, and small enigmatic genomes across a large radiation of phyla.</title>
        <authorList>
            <person name="Brown C.T."/>
            <person name="Hug L.A."/>
            <person name="Thomas B.C."/>
            <person name="Sharon I."/>
            <person name="Castelle C.J."/>
            <person name="Singh A."/>
            <person name="Wilkins M.J."/>
            <person name="Williams K.H."/>
            <person name="Banfield J.F."/>
        </authorList>
    </citation>
    <scope>NUCLEOTIDE SEQUENCE [LARGE SCALE GENOMIC DNA]</scope>
</reference>
<name>A0A0G1U2R1_9BACT</name>
<organism evidence="2 3">
    <name type="scientific">Candidatus Gottesmanbacteria bacterium GW2011_GWA2_47_9</name>
    <dbReference type="NCBI Taxonomy" id="1618445"/>
    <lineage>
        <taxon>Bacteria</taxon>
        <taxon>Candidatus Gottesmaniibacteriota</taxon>
    </lineage>
</organism>
<keyword evidence="1" id="KW-1133">Transmembrane helix</keyword>
<dbReference type="Proteomes" id="UP000034739">
    <property type="component" value="Unassembled WGS sequence"/>
</dbReference>
<keyword evidence="1" id="KW-0472">Membrane</keyword>
<evidence type="ECO:0000313" key="2">
    <source>
        <dbReference type="EMBL" id="KKU88374.1"/>
    </source>
</evidence>
<dbReference type="AlphaFoldDB" id="A0A0G1U2R1"/>
<evidence type="ECO:0000256" key="1">
    <source>
        <dbReference type="SAM" id="Phobius"/>
    </source>
</evidence>
<gene>
    <name evidence="2" type="ORF">UY16_C0008G0021</name>
</gene>
<sequence length="285" mass="31972">MSTNDTTGPELSQMARLLFDSAANNWYLGIFLQIIAGGIGVAAGLLTLDNSSKFIFAFLGFVILTCAVVLRVISEGKHGRAETMRRQAAFTEGLGWPISETLISDWRVRAGKTIVDKVEATPRSADYYFSKKGIGPRKLLEMAIESAFYTRHLYVYLAKWIWILLGGSVILSLLVLAILPAKIVPDELSLQIAYTIFLILPIILTIDLFDSIVKLTGLKSSILEVETDMEKLSHEKRINSKDIIRLVSEYNCQIACGFPIHNWVFAQCHNEIDKFWAKRSKKLIK</sequence>
<evidence type="ECO:0000313" key="3">
    <source>
        <dbReference type="Proteomes" id="UP000034739"/>
    </source>
</evidence>
<dbReference type="EMBL" id="LCOY01000008">
    <property type="protein sequence ID" value="KKU88374.1"/>
    <property type="molecule type" value="Genomic_DNA"/>
</dbReference>
<protein>
    <submittedName>
        <fullName evidence="2">Uncharacterized protein</fullName>
    </submittedName>
</protein>
<keyword evidence="1" id="KW-0812">Transmembrane</keyword>
<proteinExistence type="predicted"/>
<feature type="transmembrane region" description="Helical" evidence="1">
    <location>
        <begin position="160"/>
        <end position="179"/>
    </location>
</feature>
<accession>A0A0G1U2R1</accession>
<comment type="caution">
    <text evidence="2">The sequence shown here is derived from an EMBL/GenBank/DDBJ whole genome shotgun (WGS) entry which is preliminary data.</text>
</comment>
<feature type="transmembrane region" description="Helical" evidence="1">
    <location>
        <begin position="54"/>
        <end position="74"/>
    </location>
</feature>
<feature type="transmembrane region" description="Helical" evidence="1">
    <location>
        <begin position="191"/>
        <end position="209"/>
    </location>
</feature>